<evidence type="ECO:0000313" key="6">
    <source>
        <dbReference type="Proteomes" id="UP000634011"/>
    </source>
</evidence>
<evidence type="ECO:0000256" key="3">
    <source>
        <dbReference type="ARBA" id="ARBA00023163"/>
    </source>
</evidence>
<accession>A0A923HD17</accession>
<keyword evidence="1" id="KW-0805">Transcription regulation</keyword>
<dbReference type="PROSITE" id="PS00041">
    <property type="entry name" value="HTH_ARAC_FAMILY_1"/>
    <property type="match status" value="1"/>
</dbReference>
<reference evidence="5" key="1">
    <citation type="submission" date="2020-08" db="EMBL/GenBank/DDBJ databases">
        <title>Novel species isolated from subtropical streams in China.</title>
        <authorList>
            <person name="Lu H."/>
        </authorList>
    </citation>
    <scope>NUCLEOTIDE SEQUENCE</scope>
    <source>
        <strain evidence="5">KACC 12607</strain>
    </source>
</reference>
<dbReference type="PANTHER" id="PTHR47894">
    <property type="entry name" value="HTH-TYPE TRANSCRIPTIONAL REGULATOR GADX"/>
    <property type="match status" value="1"/>
</dbReference>
<dbReference type="EMBL" id="JACOFV010000005">
    <property type="protein sequence ID" value="MBC3861766.1"/>
    <property type="molecule type" value="Genomic_DNA"/>
</dbReference>
<name>A0A923HD17_9BURK</name>
<dbReference type="PANTHER" id="PTHR47894:SF4">
    <property type="entry name" value="HTH-TYPE TRANSCRIPTIONAL REGULATOR GADX"/>
    <property type="match status" value="1"/>
</dbReference>
<keyword evidence="6" id="KW-1185">Reference proteome</keyword>
<evidence type="ECO:0000259" key="4">
    <source>
        <dbReference type="PROSITE" id="PS01124"/>
    </source>
</evidence>
<dbReference type="RefSeq" id="WP_186911701.1">
    <property type="nucleotide sequence ID" value="NZ_JACOFV010000005.1"/>
</dbReference>
<keyword evidence="3" id="KW-0804">Transcription</keyword>
<dbReference type="PROSITE" id="PS01124">
    <property type="entry name" value="HTH_ARAC_FAMILY_2"/>
    <property type="match status" value="1"/>
</dbReference>
<dbReference type="Gene3D" id="1.10.10.60">
    <property type="entry name" value="Homeodomain-like"/>
    <property type="match status" value="1"/>
</dbReference>
<dbReference type="GO" id="GO:0005829">
    <property type="term" value="C:cytosol"/>
    <property type="evidence" value="ECO:0007669"/>
    <property type="project" value="TreeGrafter"/>
</dbReference>
<dbReference type="GO" id="GO:0003700">
    <property type="term" value="F:DNA-binding transcription factor activity"/>
    <property type="evidence" value="ECO:0007669"/>
    <property type="project" value="InterPro"/>
</dbReference>
<protein>
    <submittedName>
        <fullName evidence="5">Helix-turn-helix transcriptional regulator</fullName>
    </submittedName>
</protein>
<dbReference type="GO" id="GO:0000976">
    <property type="term" value="F:transcription cis-regulatory region binding"/>
    <property type="evidence" value="ECO:0007669"/>
    <property type="project" value="TreeGrafter"/>
</dbReference>
<gene>
    <name evidence="5" type="ORF">H8K32_06620</name>
</gene>
<feature type="domain" description="HTH araC/xylS-type" evidence="4">
    <location>
        <begin position="204"/>
        <end position="301"/>
    </location>
</feature>
<dbReference type="SMART" id="SM00342">
    <property type="entry name" value="HTH_ARAC"/>
    <property type="match status" value="1"/>
</dbReference>
<dbReference type="Proteomes" id="UP000634011">
    <property type="component" value="Unassembled WGS sequence"/>
</dbReference>
<organism evidence="5 6">
    <name type="scientific">Undibacterium jejuense</name>
    <dbReference type="NCBI Taxonomy" id="1344949"/>
    <lineage>
        <taxon>Bacteria</taxon>
        <taxon>Pseudomonadati</taxon>
        <taxon>Pseudomonadota</taxon>
        <taxon>Betaproteobacteria</taxon>
        <taxon>Burkholderiales</taxon>
        <taxon>Oxalobacteraceae</taxon>
        <taxon>Undibacterium</taxon>
    </lineage>
</organism>
<keyword evidence="2" id="KW-0238">DNA-binding</keyword>
<comment type="caution">
    <text evidence="5">The sequence shown here is derived from an EMBL/GenBank/DDBJ whole genome shotgun (WGS) entry which is preliminary data.</text>
</comment>
<evidence type="ECO:0000256" key="2">
    <source>
        <dbReference type="ARBA" id="ARBA00023125"/>
    </source>
</evidence>
<dbReference type="InterPro" id="IPR020449">
    <property type="entry name" value="Tscrpt_reg_AraC-type_HTH"/>
</dbReference>
<dbReference type="AlphaFoldDB" id="A0A923HD17"/>
<dbReference type="PRINTS" id="PR00032">
    <property type="entry name" value="HTHARAC"/>
</dbReference>
<dbReference type="InterPro" id="IPR018060">
    <property type="entry name" value="HTH_AraC"/>
</dbReference>
<dbReference type="SUPFAM" id="SSF46689">
    <property type="entry name" value="Homeodomain-like"/>
    <property type="match status" value="1"/>
</dbReference>
<dbReference type="InterPro" id="IPR009057">
    <property type="entry name" value="Homeodomain-like_sf"/>
</dbReference>
<evidence type="ECO:0000313" key="5">
    <source>
        <dbReference type="EMBL" id="MBC3861766.1"/>
    </source>
</evidence>
<sequence length="301" mass="34157">MIESKSAKLHVNIATQEIAIRLHQVNVSKVHHMRTVTMCQHALVRVLEGEKHIHAYGRTWKVAAPHWLLIAADTYWDLVNIPGKNGFYQAQMFCFTKTCVEQFHTRFPQFVQQTSMRSAEVLPRSSVKKSLQSAVEQMAYILQTHAVEVLGNSYPVLLNKTQEQKQDSTISVSVLNHRAEELLLLLAESGWMFGLPDIATDWSDRLRRRVAQQLNKEWTVPELAQTFHMSASSLQRRLAAENVSVAHLVREVRLGTALEMLQGSNLPVNEIAQRCGYGSHSRFSAAFKTRFGLPPSDFRIA</sequence>
<dbReference type="InterPro" id="IPR018062">
    <property type="entry name" value="HTH_AraC-typ_CS"/>
</dbReference>
<proteinExistence type="predicted"/>
<evidence type="ECO:0000256" key="1">
    <source>
        <dbReference type="ARBA" id="ARBA00023015"/>
    </source>
</evidence>
<dbReference type="Pfam" id="PF12833">
    <property type="entry name" value="HTH_18"/>
    <property type="match status" value="1"/>
</dbReference>